<dbReference type="Proteomes" id="UP000027471">
    <property type="component" value="Unassembled WGS sequence"/>
</dbReference>
<dbReference type="GO" id="GO:0055085">
    <property type="term" value="P:transmembrane transport"/>
    <property type="evidence" value="ECO:0007669"/>
    <property type="project" value="UniProtKB-ARBA"/>
</dbReference>
<dbReference type="SMART" id="SM00382">
    <property type="entry name" value="AAA"/>
    <property type="match status" value="1"/>
</dbReference>
<dbReference type="Pfam" id="PF00005">
    <property type="entry name" value="ABC_tran"/>
    <property type="match status" value="1"/>
</dbReference>
<dbReference type="GO" id="GO:0016887">
    <property type="term" value="F:ATP hydrolysis activity"/>
    <property type="evidence" value="ECO:0007669"/>
    <property type="project" value="InterPro"/>
</dbReference>
<evidence type="ECO:0000256" key="5">
    <source>
        <dbReference type="ARBA" id="ARBA00022741"/>
    </source>
</evidence>
<organism evidence="9 10">
    <name type="scientific">Thioclava indica</name>
    <dbReference type="NCBI Taxonomy" id="1353528"/>
    <lineage>
        <taxon>Bacteria</taxon>
        <taxon>Pseudomonadati</taxon>
        <taxon>Pseudomonadota</taxon>
        <taxon>Alphaproteobacteria</taxon>
        <taxon>Rhodobacterales</taxon>
        <taxon>Paracoccaceae</taxon>
        <taxon>Thioclava</taxon>
    </lineage>
</organism>
<reference evidence="9 10" key="1">
    <citation type="journal article" date="2015" name="Antonie Van Leeuwenhoek">
        <title>Thioclava indica sp. nov., isolated from surface seawater of the Indian Ocean.</title>
        <authorList>
            <person name="Liu Y."/>
            <person name="Lai Q."/>
            <person name="Du J."/>
            <person name="Xu H."/>
            <person name="Jiang L."/>
            <person name="Shao Z."/>
        </authorList>
    </citation>
    <scope>NUCLEOTIDE SEQUENCE [LARGE SCALE GENOMIC DNA]</scope>
    <source>
        <strain evidence="9 10">DT23-4</strain>
    </source>
</reference>
<dbReference type="InterPro" id="IPR017871">
    <property type="entry name" value="ABC_transporter-like_CS"/>
</dbReference>
<gene>
    <name evidence="9" type="ORF">DT23_18145</name>
</gene>
<dbReference type="eggNOG" id="COG0444">
    <property type="taxonomic scope" value="Bacteria"/>
</dbReference>
<dbReference type="PROSITE" id="PS50893">
    <property type="entry name" value="ABC_TRANSPORTER_2"/>
    <property type="match status" value="1"/>
</dbReference>
<dbReference type="InterPro" id="IPR013563">
    <property type="entry name" value="Oligopep_ABC_C"/>
</dbReference>
<dbReference type="STRING" id="1353528.DT23_18145"/>
<sequence length="321" mass="34416">MLKLCDMSLKIGSQNADLMSGVSLSVDRGETLCIVGESGCGKSLTALTIMGLLPPALLRGVRGTMKFDGQSYALDDPTALADIRGRKIGMIFQEPMSSLNPAFQIGDQVAEAWRCHNPGDGRDEALEMLRKVGIPAPELRMNDYPHQLSGGMRQRVMIAMALINNPDLLIADEPTTALDVTIQAQILDLISDLQKSGDMATIMITHDLGVVAELATKVAVMYAGKVVEAGSAEEIFSDPQHPYTIGLMLSLPSLRGPKSRLSTVAGMVPTIETMPHGCRFSTRCPFAQSRCAEVPPLQSVCADHQVACHFAPLDQSLKGVA</sequence>
<dbReference type="Gene3D" id="3.40.50.300">
    <property type="entry name" value="P-loop containing nucleotide triphosphate hydrolases"/>
    <property type="match status" value="1"/>
</dbReference>
<comment type="subcellular location">
    <subcellularLocation>
        <location evidence="1">Cell inner membrane</location>
        <topology evidence="1">Peripheral membrane protein</topology>
    </subcellularLocation>
</comment>
<accession>A0A074JB09</accession>
<dbReference type="InterPro" id="IPR027417">
    <property type="entry name" value="P-loop_NTPase"/>
</dbReference>
<dbReference type="PANTHER" id="PTHR43297">
    <property type="entry name" value="OLIGOPEPTIDE TRANSPORT ATP-BINDING PROTEIN APPD"/>
    <property type="match status" value="1"/>
</dbReference>
<evidence type="ECO:0000256" key="6">
    <source>
        <dbReference type="ARBA" id="ARBA00022840"/>
    </source>
</evidence>
<dbReference type="CDD" id="cd03257">
    <property type="entry name" value="ABC_NikE_OppD_transporters"/>
    <property type="match status" value="1"/>
</dbReference>
<evidence type="ECO:0000256" key="3">
    <source>
        <dbReference type="ARBA" id="ARBA00022448"/>
    </source>
</evidence>
<dbReference type="InterPro" id="IPR003439">
    <property type="entry name" value="ABC_transporter-like_ATP-bd"/>
</dbReference>
<evidence type="ECO:0000313" key="10">
    <source>
        <dbReference type="Proteomes" id="UP000027471"/>
    </source>
</evidence>
<dbReference type="FunFam" id="3.40.50.300:FF:000016">
    <property type="entry name" value="Oligopeptide ABC transporter ATP-binding component"/>
    <property type="match status" value="1"/>
</dbReference>
<protein>
    <recommendedName>
        <fullName evidence="8">ABC transporter domain-containing protein</fullName>
    </recommendedName>
</protein>
<evidence type="ECO:0000256" key="4">
    <source>
        <dbReference type="ARBA" id="ARBA00022475"/>
    </source>
</evidence>
<dbReference type="PANTHER" id="PTHR43297:SF2">
    <property type="entry name" value="DIPEPTIDE TRANSPORT ATP-BINDING PROTEIN DPPD"/>
    <property type="match status" value="1"/>
</dbReference>
<dbReference type="GO" id="GO:0005886">
    <property type="term" value="C:plasma membrane"/>
    <property type="evidence" value="ECO:0007669"/>
    <property type="project" value="UniProtKB-SubCell"/>
</dbReference>
<proteinExistence type="inferred from homology"/>
<evidence type="ECO:0000256" key="1">
    <source>
        <dbReference type="ARBA" id="ARBA00004417"/>
    </source>
</evidence>
<dbReference type="NCBIfam" id="TIGR01727">
    <property type="entry name" value="oligo_HPY"/>
    <property type="match status" value="1"/>
</dbReference>
<keyword evidence="3" id="KW-0813">Transport</keyword>
<dbReference type="InterPro" id="IPR003593">
    <property type="entry name" value="AAA+_ATPase"/>
</dbReference>
<evidence type="ECO:0000313" key="9">
    <source>
        <dbReference type="EMBL" id="KEO54816.1"/>
    </source>
</evidence>
<dbReference type="SUPFAM" id="SSF52540">
    <property type="entry name" value="P-loop containing nucleoside triphosphate hydrolases"/>
    <property type="match status" value="1"/>
</dbReference>
<name>A0A074JB09_9RHOB</name>
<comment type="caution">
    <text evidence="9">The sequence shown here is derived from an EMBL/GenBank/DDBJ whole genome shotgun (WGS) entry which is preliminary data.</text>
</comment>
<dbReference type="EMBL" id="AUNB01000057">
    <property type="protein sequence ID" value="KEO54816.1"/>
    <property type="molecule type" value="Genomic_DNA"/>
</dbReference>
<comment type="similarity">
    <text evidence="2">Belongs to the ABC transporter superfamily.</text>
</comment>
<evidence type="ECO:0000256" key="2">
    <source>
        <dbReference type="ARBA" id="ARBA00005417"/>
    </source>
</evidence>
<feature type="domain" description="ABC transporter" evidence="8">
    <location>
        <begin position="2"/>
        <end position="248"/>
    </location>
</feature>
<keyword evidence="6" id="KW-0067">ATP-binding</keyword>
<dbReference type="PROSITE" id="PS00211">
    <property type="entry name" value="ABC_TRANSPORTER_1"/>
    <property type="match status" value="1"/>
</dbReference>
<keyword evidence="5" id="KW-0547">Nucleotide-binding</keyword>
<dbReference type="GO" id="GO:0005524">
    <property type="term" value="F:ATP binding"/>
    <property type="evidence" value="ECO:0007669"/>
    <property type="project" value="UniProtKB-KW"/>
</dbReference>
<keyword evidence="10" id="KW-1185">Reference proteome</keyword>
<dbReference type="AlphaFoldDB" id="A0A074JB09"/>
<dbReference type="Pfam" id="PF08352">
    <property type="entry name" value="oligo_HPY"/>
    <property type="match status" value="1"/>
</dbReference>
<keyword evidence="4" id="KW-1003">Cell membrane</keyword>
<dbReference type="InterPro" id="IPR050388">
    <property type="entry name" value="ABC_Ni/Peptide_Import"/>
</dbReference>
<dbReference type="GO" id="GO:0015833">
    <property type="term" value="P:peptide transport"/>
    <property type="evidence" value="ECO:0007669"/>
    <property type="project" value="InterPro"/>
</dbReference>
<evidence type="ECO:0000256" key="7">
    <source>
        <dbReference type="ARBA" id="ARBA00023136"/>
    </source>
</evidence>
<keyword evidence="7" id="KW-0472">Membrane</keyword>
<evidence type="ECO:0000259" key="8">
    <source>
        <dbReference type="PROSITE" id="PS50893"/>
    </source>
</evidence>